<feature type="compositionally biased region" description="Polar residues" evidence="2">
    <location>
        <begin position="163"/>
        <end position="174"/>
    </location>
</feature>
<accession>A0A1D2QMV5</accession>
<evidence type="ECO:0000313" key="4">
    <source>
        <dbReference type="Proteomes" id="UP000242502"/>
    </source>
</evidence>
<sequence>MDKHHEKHNQRRADLQNQQFDELWSLEKQLDQRQQTMGQWIAENYGQEQQDFNQQIDHLSQQLNQSGLQGWWFRLCHGEQAEQDKQLAQQSLDNLQWRISEHKNHVQSECQIEREALLEKQRTQQEQLEESIANPEKPAEKIEANHQAIPQTDVLQDVDVSYRTPNEPSTGSSR</sequence>
<evidence type="ECO:0000313" key="3">
    <source>
        <dbReference type="EMBL" id="ODS22909.1"/>
    </source>
</evidence>
<name>A0A1D2QMV5_9GAMM</name>
<evidence type="ECO:0000256" key="2">
    <source>
        <dbReference type="SAM" id="MobiDB-lite"/>
    </source>
</evidence>
<dbReference type="STRING" id="62101.AB835_11700"/>
<protein>
    <submittedName>
        <fullName evidence="3">Uncharacterized protein</fullName>
    </submittedName>
</protein>
<proteinExistence type="predicted"/>
<reference evidence="3 4" key="1">
    <citation type="journal article" date="2016" name="Appl. Environ. Microbiol.">
        <title>Lack of Overt Genome Reduction in the Bryostatin-Producing Bryozoan Symbiont "Candidatus Endobugula sertula".</title>
        <authorList>
            <person name="Miller I.J."/>
            <person name="Vanee N."/>
            <person name="Fong S.S."/>
            <person name="Lim-Fong G.E."/>
            <person name="Kwan J.C."/>
        </authorList>
    </citation>
    <scope>NUCLEOTIDE SEQUENCE [LARGE SCALE GENOMIC DNA]</scope>
    <source>
        <strain evidence="3">AB1-4</strain>
    </source>
</reference>
<organism evidence="3 4">
    <name type="scientific">Candidatus Endobugula sertula</name>
    <name type="common">Bugula neritina bacterial symbiont</name>
    <dbReference type="NCBI Taxonomy" id="62101"/>
    <lineage>
        <taxon>Bacteria</taxon>
        <taxon>Pseudomonadati</taxon>
        <taxon>Pseudomonadota</taxon>
        <taxon>Gammaproteobacteria</taxon>
        <taxon>Cellvibrionales</taxon>
        <taxon>Cellvibrionaceae</taxon>
        <taxon>Candidatus Endobugula</taxon>
    </lineage>
</organism>
<dbReference type="AlphaFoldDB" id="A0A1D2QMV5"/>
<dbReference type="EMBL" id="MDLC01000047">
    <property type="protein sequence ID" value="ODS22909.1"/>
    <property type="molecule type" value="Genomic_DNA"/>
</dbReference>
<feature type="coiled-coil region" evidence="1">
    <location>
        <begin position="42"/>
        <end position="98"/>
    </location>
</feature>
<gene>
    <name evidence="3" type="ORF">AB835_11700</name>
</gene>
<comment type="caution">
    <text evidence="3">The sequence shown here is derived from an EMBL/GenBank/DDBJ whole genome shotgun (WGS) entry which is preliminary data.</text>
</comment>
<keyword evidence="1" id="KW-0175">Coiled coil</keyword>
<dbReference type="Proteomes" id="UP000242502">
    <property type="component" value="Unassembled WGS sequence"/>
</dbReference>
<evidence type="ECO:0000256" key="1">
    <source>
        <dbReference type="SAM" id="Coils"/>
    </source>
</evidence>
<feature type="region of interest" description="Disordered" evidence="2">
    <location>
        <begin position="121"/>
        <end position="174"/>
    </location>
</feature>